<dbReference type="Proteomes" id="UP000238479">
    <property type="component" value="Chromosome 5"/>
</dbReference>
<feature type="region of interest" description="Disordered" evidence="1">
    <location>
        <begin position="487"/>
        <end position="519"/>
    </location>
</feature>
<dbReference type="AlphaFoldDB" id="A0A2P6QC30"/>
<dbReference type="GO" id="GO:0010073">
    <property type="term" value="P:meristem maintenance"/>
    <property type="evidence" value="ECO:0007669"/>
    <property type="project" value="InterPro"/>
</dbReference>
<dbReference type="PANTHER" id="PTHR46033">
    <property type="entry name" value="PROTEIN MAIN-LIKE 2"/>
    <property type="match status" value="1"/>
</dbReference>
<dbReference type="Gramene" id="PRQ31738">
    <property type="protein sequence ID" value="PRQ31738"/>
    <property type="gene ID" value="RchiOBHm_Chr5g0038781"/>
</dbReference>
<feature type="region of interest" description="Disordered" evidence="1">
    <location>
        <begin position="1"/>
        <end position="23"/>
    </location>
</feature>
<dbReference type="PANTHER" id="PTHR46033:SF67">
    <property type="entry name" value="AMINOTRANSFERASE-LIKE, PLANT MOBILE DOMAIN FAMILY PROTEIN"/>
    <property type="match status" value="1"/>
</dbReference>
<keyword evidence="3" id="KW-0378">Hydrolase</keyword>
<name>A0A2P6QC30_ROSCH</name>
<proteinExistence type="predicted"/>
<protein>
    <recommendedName>
        <fullName evidence="2">Aminotransferase-like plant mobile domain-containing protein</fullName>
    </recommendedName>
</protein>
<accession>A0A2P6QC30</accession>
<comment type="caution">
    <text evidence="3">The sequence shown here is derived from an EMBL/GenBank/DDBJ whole genome shotgun (WGS) entry which is preliminary data.</text>
</comment>
<organism evidence="3 4">
    <name type="scientific">Rosa chinensis</name>
    <name type="common">China rose</name>
    <dbReference type="NCBI Taxonomy" id="74649"/>
    <lineage>
        <taxon>Eukaryota</taxon>
        <taxon>Viridiplantae</taxon>
        <taxon>Streptophyta</taxon>
        <taxon>Embryophyta</taxon>
        <taxon>Tracheophyta</taxon>
        <taxon>Spermatophyta</taxon>
        <taxon>Magnoliopsida</taxon>
        <taxon>eudicotyledons</taxon>
        <taxon>Gunneridae</taxon>
        <taxon>Pentapetalae</taxon>
        <taxon>rosids</taxon>
        <taxon>fabids</taxon>
        <taxon>Rosales</taxon>
        <taxon>Rosaceae</taxon>
        <taxon>Rosoideae</taxon>
        <taxon>Rosoideae incertae sedis</taxon>
        <taxon>Rosa</taxon>
    </lineage>
</organism>
<dbReference type="Pfam" id="PF10536">
    <property type="entry name" value="PMD"/>
    <property type="match status" value="1"/>
</dbReference>
<feature type="compositionally biased region" description="Basic and acidic residues" evidence="1">
    <location>
        <begin position="487"/>
        <end position="498"/>
    </location>
</feature>
<gene>
    <name evidence="3" type="ORF">RchiOBHm_Chr5g0038781</name>
</gene>
<dbReference type="EMBL" id="PDCK01000043">
    <property type="protein sequence ID" value="PRQ31738.1"/>
    <property type="molecule type" value="Genomic_DNA"/>
</dbReference>
<dbReference type="OMA" id="CIEDELN"/>
<evidence type="ECO:0000256" key="1">
    <source>
        <dbReference type="SAM" id="MobiDB-lite"/>
    </source>
</evidence>
<dbReference type="OrthoDB" id="1572276at2759"/>
<dbReference type="GO" id="GO:0016787">
    <property type="term" value="F:hydrolase activity"/>
    <property type="evidence" value="ECO:0007669"/>
    <property type="project" value="UniProtKB-KW"/>
</dbReference>
<sequence length="714" mass="81417">MFQHSSQAKRPKLSLFKETPPDTTVEEQQDAAMVSSTGGHPFRKNAYFLKPIAPYSSIDEPPFKLPLCFSSLPSRFDPKGWPLKLPFTGWRLDHYDLQTWVERLAPIHQWTWKKAGIYEAIFSSTYEIKRRKDLVCGFAEKWCCETNTFIFPWGEATITLEDVMVLGGFSVLGDSVFSPLKSTELKEVEEKLEQKRLGLRTCTTVHTRLWMEKFMNSGSELEHEAFLVFWLARYVFNHHNMVKEAVISIAIRLARGIRVALAPAVLASIYKELSILKTTLVSDEFRTCDDVLKLTIHSPFQLVQVWAWERFLELRPKPNVISYGEPRMARWDKVDGLNVQNWRRVLDSAGEDFMWRPYAMAIENWNPKYYLEKDMRVCPGLDDELLSFAICLRVTELDGFVTTTQYLPHRVARQFGFDQDIPCSVDRSDKDSNMLCGKKDPHRAWKHHIREIKNVNLSVPSRLSEADVSTRYLKWWEKTVSCIKHMREPSMPEKKKENSTQGSLPKDKHVPMHPGFLPKKVVKGSTERNMITDFAIPSVSYLKSLEKLVQASKGSNEGNDSFFPPGFPPRGDRIEAGAPMDDYENVKTRKCGDREKLSGEVQNLESSMSFEGSNNCMLSGKIEKEISLSEALVGGSKAKSNVETIKGYTARSQAMNTVSITANNCACSSSLLEILFTLKEFQKQFSELKAKVSRLESVVDMSQANAKGASFRNN</sequence>
<feature type="domain" description="Aminotransferase-like plant mobile" evidence="2">
    <location>
        <begin position="116"/>
        <end position="477"/>
    </location>
</feature>
<evidence type="ECO:0000259" key="2">
    <source>
        <dbReference type="Pfam" id="PF10536"/>
    </source>
</evidence>
<keyword evidence="4" id="KW-1185">Reference proteome</keyword>
<evidence type="ECO:0000313" key="4">
    <source>
        <dbReference type="Proteomes" id="UP000238479"/>
    </source>
</evidence>
<dbReference type="InterPro" id="IPR019557">
    <property type="entry name" value="AminoTfrase-like_pln_mobile"/>
</dbReference>
<evidence type="ECO:0000313" key="3">
    <source>
        <dbReference type="EMBL" id="PRQ31738.1"/>
    </source>
</evidence>
<reference evidence="3 4" key="1">
    <citation type="journal article" date="2018" name="Nat. Genet.">
        <title>The Rosa genome provides new insights in the design of modern roses.</title>
        <authorList>
            <person name="Bendahmane M."/>
        </authorList>
    </citation>
    <scope>NUCLEOTIDE SEQUENCE [LARGE SCALE GENOMIC DNA]</scope>
    <source>
        <strain evidence="4">cv. Old Blush</strain>
    </source>
</reference>
<dbReference type="InterPro" id="IPR044824">
    <property type="entry name" value="MAIN-like"/>
</dbReference>
<dbReference type="STRING" id="74649.A0A2P6QC30"/>